<evidence type="ECO:0000256" key="7">
    <source>
        <dbReference type="ARBA" id="ARBA00023242"/>
    </source>
</evidence>
<dbReference type="PANTHER" id="PTHR33572">
    <property type="entry name" value="SPORE DEVELOPMENT REGULATOR VOSA"/>
    <property type="match status" value="1"/>
</dbReference>
<keyword evidence="5" id="KW-0805">Transcription regulation</keyword>
<evidence type="ECO:0000259" key="10">
    <source>
        <dbReference type="PROSITE" id="PS51821"/>
    </source>
</evidence>
<keyword evidence="3" id="KW-0963">Cytoplasm</keyword>
<dbReference type="STRING" id="1229662.W3WWI3"/>
<dbReference type="GO" id="GO:0051176">
    <property type="term" value="P:positive regulation of sulfur metabolic process"/>
    <property type="evidence" value="ECO:0007669"/>
    <property type="project" value="UniProtKB-ARBA"/>
</dbReference>
<feature type="compositionally biased region" description="Polar residues" evidence="9">
    <location>
        <begin position="327"/>
        <end position="337"/>
    </location>
</feature>
<dbReference type="EMBL" id="KI912116">
    <property type="protein sequence ID" value="ETS77497.1"/>
    <property type="molecule type" value="Genomic_DNA"/>
</dbReference>
<proteinExistence type="inferred from homology"/>
<feature type="region of interest" description="Disordered" evidence="9">
    <location>
        <begin position="1"/>
        <end position="20"/>
    </location>
</feature>
<dbReference type="Gene3D" id="2.60.40.3960">
    <property type="entry name" value="Velvet domain"/>
    <property type="match status" value="1"/>
</dbReference>
<organism evidence="11 12">
    <name type="scientific">Pestalotiopsis fici (strain W106-1 / CGMCC3.15140)</name>
    <dbReference type="NCBI Taxonomy" id="1229662"/>
    <lineage>
        <taxon>Eukaryota</taxon>
        <taxon>Fungi</taxon>
        <taxon>Dikarya</taxon>
        <taxon>Ascomycota</taxon>
        <taxon>Pezizomycotina</taxon>
        <taxon>Sordariomycetes</taxon>
        <taxon>Xylariomycetidae</taxon>
        <taxon>Amphisphaeriales</taxon>
        <taxon>Sporocadaceae</taxon>
        <taxon>Pestalotiopsis</taxon>
    </lineage>
</organism>
<dbReference type="RefSeq" id="XP_007838143.1">
    <property type="nucleotide sequence ID" value="XM_007839952.1"/>
</dbReference>
<dbReference type="GO" id="GO:0005634">
    <property type="term" value="C:nucleus"/>
    <property type="evidence" value="ECO:0007669"/>
    <property type="project" value="UniProtKB-SubCell"/>
</dbReference>
<protein>
    <recommendedName>
        <fullName evidence="10">Velvet domain-containing protein</fullName>
    </recommendedName>
</protein>
<evidence type="ECO:0000256" key="6">
    <source>
        <dbReference type="ARBA" id="ARBA00023163"/>
    </source>
</evidence>
<evidence type="ECO:0000256" key="9">
    <source>
        <dbReference type="SAM" id="MobiDB-lite"/>
    </source>
</evidence>
<keyword evidence="4" id="KW-0749">Sporulation</keyword>
<sequence>MATHIHKAGDPLSHQQWSRQTRAGKRIHYDLMVIQQPERARACGSGPKSSADRRPVDPPPIVRLTVWEGETMAEAKDVTMDYNSDFFLFVSLENARPMAHGRVQTPAATSPPVLTGVPVSACCYLDRPSPAGYFLFPDLSVRHEGRYKLIFRLYERNKDAQDLNPIDQGDNMEDEDGLFFTFLNEVRSQPFTVFSAKKFPGLAESTPLSRTVAEQGCRVRIRRDVRMRRRENKGAAQTNDYEQRDEEYAKDRRTQSPADAYRNRSLSSASDRRASGFDHHPPPPALAPSQRLLSFAAPTYNKPYQPAPPAPALHSEPVSPAAHTPSYRHNSFASSSAYPPTPTYGHPYGDRTASHVVEDRRSSLTYPSMPAQPVSAYGPPLQPRPPMPPIDTGFRRDSQLPPMIKPELPSPTTSLIPSSSSSISGTIISSLKRSYEESNDGEYSVDDLKSHLVYKRAGGNGSEKESPGYMGDDLRVAIDPQLRAEDERDSMKHSRKRSFRSLVDNELR</sequence>
<keyword evidence="6" id="KW-0804">Transcription</keyword>
<dbReference type="PROSITE" id="PS51821">
    <property type="entry name" value="VELVET"/>
    <property type="match status" value="1"/>
</dbReference>
<dbReference type="GeneID" id="19276384"/>
<evidence type="ECO:0000256" key="1">
    <source>
        <dbReference type="ARBA" id="ARBA00004123"/>
    </source>
</evidence>
<dbReference type="PANTHER" id="PTHR33572:SF14">
    <property type="entry name" value="DEVELOPMENTAL AND SECONDARY METABOLISM REGULATOR VEA"/>
    <property type="match status" value="1"/>
</dbReference>
<dbReference type="eggNOG" id="ENOG502QVY9">
    <property type="taxonomic scope" value="Eukaryota"/>
</dbReference>
<dbReference type="FunFam" id="2.60.40.3960:FF:000001">
    <property type="entry name" value="Sexual development activator VeA"/>
    <property type="match status" value="1"/>
</dbReference>
<feature type="domain" description="Velvet" evidence="10">
    <location>
        <begin position="24"/>
        <end position="222"/>
    </location>
</feature>
<evidence type="ECO:0000313" key="12">
    <source>
        <dbReference type="Proteomes" id="UP000030651"/>
    </source>
</evidence>
<comment type="similarity">
    <text evidence="8">Belongs to the velvet family. VeA subfamily.</text>
</comment>
<dbReference type="Proteomes" id="UP000030651">
    <property type="component" value="Unassembled WGS sequence"/>
</dbReference>
<keyword evidence="7" id="KW-0539">Nucleus</keyword>
<dbReference type="InParanoid" id="W3WWI3"/>
<dbReference type="InterPro" id="IPR021740">
    <property type="entry name" value="Velvet"/>
</dbReference>
<evidence type="ECO:0000256" key="3">
    <source>
        <dbReference type="ARBA" id="ARBA00022490"/>
    </source>
</evidence>
<feature type="region of interest" description="Disordered" evidence="9">
    <location>
        <begin position="38"/>
        <end position="57"/>
    </location>
</feature>
<accession>W3WWI3</accession>
<feature type="region of interest" description="Disordered" evidence="9">
    <location>
        <begin position="483"/>
        <end position="508"/>
    </location>
</feature>
<reference evidence="12" key="1">
    <citation type="journal article" date="2015" name="BMC Genomics">
        <title>Genomic and transcriptomic analysis of the endophytic fungus Pestalotiopsis fici reveals its lifestyle and high potential for synthesis of natural products.</title>
        <authorList>
            <person name="Wang X."/>
            <person name="Zhang X."/>
            <person name="Liu L."/>
            <person name="Xiang M."/>
            <person name="Wang W."/>
            <person name="Sun X."/>
            <person name="Che Y."/>
            <person name="Guo L."/>
            <person name="Liu G."/>
            <person name="Guo L."/>
            <person name="Wang C."/>
            <person name="Yin W.B."/>
            <person name="Stadler M."/>
            <person name="Zhang X."/>
            <person name="Liu X."/>
        </authorList>
    </citation>
    <scope>NUCLEOTIDE SEQUENCE [LARGE SCALE GENOMIC DNA]</scope>
    <source>
        <strain evidence="12">W106-1 / CGMCC3.15140</strain>
    </source>
</reference>
<evidence type="ECO:0000256" key="8">
    <source>
        <dbReference type="ARBA" id="ARBA00038005"/>
    </source>
</evidence>
<dbReference type="AlphaFoldDB" id="W3WWI3"/>
<dbReference type="GO" id="GO:0030435">
    <property type="term" value="P:sporulation resulting in formation of a cellular spore"/>
    <property type="evidence" value="ECO:0007669"/>
    <property type="project" value="UniProtKB-KW"/>
</dbReference>
<dbReference type="HOGENOM" id="CLU_022491_2_1_1"/>
<comment type="subcellular location">
    <subcellularLocation>
        <location evidence="2">Cytoplasm</location>
    </subcellularLocation>
    <subcellularLocation>
        <location evidence="1">Nucleus</location>
    </subcellularLocation>
</comment>
<dbReference type="Pfam" id="PF11754">
    <property type="entry name" value="Velvet"/>
    <property type="match status" value="2"/>
</dbReference>
<dbReference type="GO" id="GO:0043455">
    <property type="term" value="P:regulation of secondary metabolic process"/>
    <property type="evidence" value="ECO:0007669"/>
    <property type="project" value="UniProtKB-ARBA"/>
</dbReference>
<gene>
    <name evidence="11" type="ORF">PFICI_11371</name>
</gene>
<evidence type="ECO:0000256" key="5">
    <source>
        <dbReference type="ARBA" id="ARBA00023015"/>
    </source>
</evidence>
<dbReference type="OMA" id="GASQQYQ"/>
<dbReference type="GO" id="GO:0034250">
    <property type="term" value="P:positive regulation of amide metabolic process"/>
    <property type="evidence" value="ECO:0007669"/>
    <property type="project" value="UniProtKB-ARBA"/>
</dbReference>
<evidence type="ECO:0000256" key="4">
    <source>
        <dbReference type="ARBA" id="ARBA00022969"/>
    </source>
</evidence>
<keyword evidence="12" id="KW-1185">Reference proteome</keyword>
<name>W3WWI3_PESFW</name>
<dbReference type="GO" id="GO:0005737">
    <property type="term" value="C:cytoplasm"/>
    <property type="evidence" value="ECO:0007669"/>
    <property type="project" value="UniProtKB-SubCell"/>
</dbReference>
<feature type="compositionally biased region" description="Basic and acidic residues" evidence="9">
    <location>
        <begin position="483"/>
        <end position="492"/>
    </location>
</feature>
<dbReference type="InterPro" id="IPR037525">
    <property type="entry name" value="Velvet_dom"/>
</dbReference>
<feature type="compositionally biased region" description="Basic and acidic residues" evidence="9">
    <location>
        <begin position="270"/>
        <end position="281"/>
    </location>
</feature>
<evidence type="ECO:0000313" key="11">
    <source>
        <dbReference type="EMBL" id="ETS77497.1"/>
    </source>
</evidence>
<feature type="region of interest" description="Disordered" evidence="9">
    <location>
        <begin position="228"/>
        <end position="351"/>
    </location>
</feature>
<evidence type="ECO:0000256" key="2">
    <source>
        <dbReference type="ARBA" id="ARBA00004496"/>
    </source>
</evidence>
<dbReference type="OrthoDB" id="5384689at2759"/>
<dbReference type="InterPro" id="IPR038491">
    <property type="entry name" value="Velvet_dom_sf"/>
</dbReference>
<dbReference type="KEGG" id="pfy:PFICI_11371"/>